<dbReference type="EMBL" id="RKHQ01000001">
    <property type="protein sequence ID" value="ROR97148.1"/>
    <property type="molecule type" value="Genomic_DNA"/>
</dbReference>
<keyword evidence="2" id="KW-1185">Reference proteome</keyword>
<dbReference type="Pfam" id="PF06089">
    <property type="entry name" value="Asparaginase_II"/>
    <property type="match status" value="1"/>
</dbReference>
<dbReference type="Proteomes" id="UP000275356">
    <property type="component" value="Unassembled WGS sequence"/>
</dbReference>
<evidence type="ECO:0000313" key="2">
    <source>
        <dbReference type="Proteomes" id="UP000275356"/>
    </source>
</evidence>
<gene>
    <name evidence="1" type="ORF">EDD28_1741</name>
</gene>
<dbReference type="PANTHER" id="PTHR42110">
    <property type="entry name" value="L-ASPARAGINASE, PUTATIVE (AFU_ORTHOLOGUE AFUA_3G11890)-RELATED"/>
    <property type="match status" value="1"/>
</dbReference>
<protein>
    <submittedName>
        <fullName evidence="1">Asparaginase</fullName>
    </submittedName>
</protein>
<sequence length="332" mass="33514">MTLLPSDVVELAVVERSGFIESRHLGAAVVLGPDGSVERALGNVDAPVFPRSSLKPIQAAVSVALAETLTGRELGLATASHSGTDAHVAVVEGMLAGGGLSSADLGCPPAVPGDAAARRAFVVAGHEPDRIHMNCSGKHAAMLRACVARGWPTAGYLDPGHQLQLAIADLLGDVAGEPIAAVGVDGCGAPLFAVSLLGLARAVRWATSETAADEAELEHAAEHRAVAAVVHEVLAHPWTIHGPGQENTIVAEELGVFAKGGAEGVLVLAVPNGHVVALKVLDGSPRATSLVGLELLAAAGAIGRADADRTEARLDLAVLGGGEPVGRIRATV</sequence>
<dbReference type="InterPro" id="IPR010349">
    <property type="entry name" value="Asparaginase_II"/>
</dbReference>
<reference evidence="1 2" key="1">
    <citation type="submission" date="2018-11" db="EMBL/GenBank/DDBJ databases">
        <title>Sequencing the genomes of 1000 actinobacteria strains.</title>
        <authorList>
            <person name="Klenk H.-P."/>
        </authorList>
    </citation>
    <scope>NUCLEOTIDE SEQUENCE [LARGE SCALE GENOMIC DNA]</scope>
    <source>
        <strain evidence="1 2">DSM 13521</strain>
    </source>
</reference>
<dbReference type="AlphaFoldDB" id="A0A3N2DBW5"/>
<comment type="caution">
    <text evidence="1">The sequence shown here is derived from an EMBL/GenBank/DDBJ whole genome shotgun (WGS) entry which is preliminary data.</text>
</comment>
<evidence type="ECO:0000313" key="1">
    <source>
        <dbReference type="EMBL" id="ROR97148.1"/>
    </source>
</evidence>
<dbReference type="RefSeq" id="WP_211339148.1">
    <property type="nucleotide sequence ID" value="NZ_RKHQ01000001.1"/>
</dbReference>
<dbReference type="PANTHER" id="PTHR42110:SF1">
    <property type="entry name" value="L-ASPARAGINASE, PUTATIVE (AFU_ORTHOLOGUE AFUA_3G11890)-RELATED"/>
    <property type="match status" value="1"/>
</dbReference>
<accession>A0A3N2DBW5</accession>
<proteinExistence type="predicted"/>
<name>A0A3N2DBW5_9MICO</name>
<organism evidence="1 2">
    <name type="scientific">Salana multivorans</name>
    <dbReference type="NCBI Taxonomy" id="120377"/>
    <lineage>
        <taxon>Bacteria</taxon>
        <taxon>Bacillati</taxon>
        <taxon>Actinomycetota</taxon>
        <taxon>Actinomycetes</taxon>
        <taxon>Micrococcales</taxon>
        <taxon>Beutenbergiaceae</taxon>
        <taxon>Salana</taxon>
    </lineage>
</organism>